<reference evidence="3" key="1">
    <citation type="journal article" date="2021" name="Nat. Commun.">
        <title>Genetic determinants of endophytism in the Arabidopsis root mycobiome.</title>
        <authorList>
            <person name="Mesny F."/>
            <person name="Miyauchi S."/>
            <person name="Thiergart T."/>
            <person name="Pickel B."/>
            <person name="Atanasova L."/>
            <person name="Karlsson M."/>
            <person name="Huettel B."/>
            <person name="Barry K.W."/>
            <person name="Haridas S."/>
            <person name="Chen C."/>
            <person name="Bauer D."/>
            <person name="Andreopoulos W."/>
            <person name="Pangilinan J."/>
            <person name="LaButti K."/>
            <person name="Riley R."/>
            <person name="Lipzen A."/>
            <person name="Clum A."/>
            <person name="Drula E."/>
            <person name="Henrissat B."/>
            <person name="Kohler A."/>
            <person name="Grigoriev I.V."/>
            <person name="Martin F.M."/>
            <person name="Hacquard S."/>
        </authorList>
    </citation>
    <scope>NUCLEOTIDE SEQUENCE</scope>
    <source>
        <strain evidence="3">MPI-CAGE-CH-0230</strain>
    </source>
</reference>
<feature type="signal peptide" evidence="1">
    <location>
        <begin position="1"/>
        <end position="24"/>
    </location>
</feature>
<dbReference type="Gene3D" id="3.40.50.1110">
    <property type="entry name" value="SGNH hydrolase"/>
    <property type="match status" value="1"/>
</dbReference>
<evidence type="ECO:0000313" key="3">
    <source>
        <dbReference type="EMBL" id="KAH7025801.1"/>
    </source>
</evidence>
<gene>
    <name evidence="3" type="ORF">B0I36DRAFT_329172</name>
</gene>
<dbReference type="RefSeq" id="XP_046009018.1">
    <property type="nucleotide sequence ID" value="XM_046154688.1"/>
</dbReference>
<accession>A0A9P8Y0J5</accession>
<dbReference type="Proteomes" id="UP000756346">
    <property type="component" value="Unassembled WGS sequence"/>
</dbReference>
<dbReference type="GO" id="GO:0004622">
    <property type="term" value="F:phosphatidylcholine lysophospholipase activity"/>
    <property type="evidence" value="ECO:0007669"/>
    <property type="project" value="TreeGrafter"/>
</dbReference>
<sequence>MKFLSTTATAFLLSITASSAGVLAQPVVPNDNSNKNNGNLLSTRQDTSVPLRIMPLGASITWGTESEDGNGYRKVLYDSLEELGFSVDMVGSQQSGDMEDKDNEGHPGWRIAEVSGAADATIPEQPNVVLINAGTNDCIQDYDVATAHERMRDLVDKLLAEIPGTTVVLSTLLPNADDVVDGRVAGVNDKFRALVESMGAEDGKRVVLAEMNDGYITRDDLVEDGIHPNRNGYIKMAMIWFEAIVNASKDGVLQTPNEAV</sequence>
<keyword evidence="1" id="KW-0732">Signal</keyword>
<comment type="caution">
    <text evidence="3">The sequence shown here is derived from an EMBL/GenBank/DDBJ whole genome shotgun (WGS) entry which is preliminary data.</text>
</comment>
<protein>
    <submittedName>
        <fullName evidence="3">SGNH hydrolase-type esterase domain-containing protein</fullName>
    </submittedName>
</protein>
<evidence type="ECO:0000313" key="4">
    <source>
        <dbReference type="Proteomes" id="UP000756346"/>
    </source>
</evidence>
<dbReference type="OrthoDB" id="6123at2759"/>
<organism evidence="3 4">
    <name type="scientific">Microdochium trichocladiopsis</name>
    <dbReference type="NCBI Taxonomy" id="1682393"/>
    <lineage>
        <taxon>Eukaryota</taxon>
        <taxon>Fungi</taxon>
        <taxon>Dikarya</taxon>
        <taxon>Ascomycota</taxon>
        <taxon>Pezizomycotina</taxon>
        <taxon>Sordariomycetes</taxon>
        <taxon>Xylariomycetidae</taxon>
        <taxon>Xylariales</taxon>
        <taxon>Microdochiaceae</taxon>
        <taxon>Microdochium</taxon>
    </lineage>
</organism>
<dbReference type="Pfam" id="PF13472">
    <property type="entry name" value="Lipase_GDSL_2"/>
    <property type="match status" value="1"/>
</dbReference>
<dbReference type="InterPro" id="IPR051532">
    <property type="entry name" value="Ester_Hydrolysis_Enzymes"/>
</dbReference>
<feature type="domain" description="SGNH hydrolase-type esterase" evidence="2">
    <location>
        <begin position="56"/>
        <end position="233"/>
    </location>
</feature>
<proteinExistence type="predicted"/>
<keyword evidence="4" id="KW-1185">Reference proteome</keyword>
<evidence type="ECO:0000256" key="1">
    <source>
        <dbReference type="SAM" id="SignalP"/>
    </source>
</evidence>
<dbReference type="PANTHER" id="PTHR30383:SF31">
    <property type="entry name" value="SGNH HYDROLASE-TYPE ESTERASE DOMAIN-CONTAINING PROTEIN-RELATED"/>
    <property type="match status" value="1"/>
</dbReference>
<dbReference type="CDD" id="cd01833">
    <property type="entry name" value="XynB_like"/>
    <property type="match status" value="1"/>
</dbReference>
<dbReference type="SUPFAM" id="SSF52266">
    <property type="entry name" value="SGNH hydrolase"/>
    <property type="match status" value="1"/>
</dbReference>
<dbReference type="PANTHER" id="PTHR30383">
    <property type="entry name" value="THIOESTERASE 1/PROTEASE 1/LYSOPHOSPHOLIPASE L1"/>
    <property type="match status" value="1"/>
</dbReference>
<dbReference type="EMBL" id="JAGTJQ010000008">
    <property type="protein sequence ID" value="KAH7025801.1"/>
    <property type="molecule type" value="Genomic_DNA"/>
</dbReference>
<name>A0A9P8Y0J5_9PEZI</name>
<dbReference type="InterPro" id="IPR013830">
    <property type="entry name" value="SGNH_hydro"/>
</dbReference>
<evidence type="ECO:0000259" key="2">
    <source>
        <dbReference type="Pfam" id="PF13472"/>
    </source>
</evidence>
<dbReference type="AlphaFoldDB" id="A0A9P8Y0J5"/>
<dbReference type="InterPro" id="IPR036514">
    <property type="entry name" value="SGNH_hydro_sf"/>
</dbReference>
<feature type="chain" id="PRO_5040126782" evidence="1">
    <location>
        <begin position="25"/>
        <end position="260"/>
    </location>
</feature>
<dbReference type="GeneID" id="70184234"/>
<keyword evidence="3" id="KW-0378">Hydrolase</keyword>